<dbReference type="Proteomes" id="UP001207468">
    <property type="component" value="Unassembled WGS sequence"/>
</dbReference>
<accession>A0ACC0U0T9</accession>
<protein>
    <submittedName>
        <fullName evidence="1">Uncharacterized protein</fullName>
    </submittedName>
</protein>
<sequence>MASDVDMLEQKSPPALATSTPLPPPDSQHPSPIVPDNDDSTSADPDLPSASEVAPKSTPDLKGKGKPPSGKPKSTKARARSPSPSPPPQPPPPPLQTIRLEIKLGGPDNYEVDVAALSKATGQRPATPPPAAVKRYDSESDGEGAPESGMGTDGGGGEKKPKKKKKKNLGSEYYDLTDPFIDDSELAIDERTFIAQTKQQGFYVFSGEVALLKEKSHRKPKSKKSSLPAPEPIAGPSNYPHALNHGNHSQAQAQGTKDVPIALLSDGEEATGKRRTRVSAESPNGKKKRRVVDIHPFHPDLEGAIDDLKLAISKENWEPKGKFPQGIRPTLGVVALKAIKLNEYNDNFFNLMPRIFPYNRFTMSKLIKRQIFPEHMALLVKRQDELLAELKAAADEGFPRAKEEWERSVSAWEKKQEKTKVESATASVDDSPASRAAPLPQGDDGAAMDVDKSADGEGKDAKETRDTHPPMKKYKMTEAMKGLIWNLVCLSNECCRIENEKNTLEGSASQVSEQGLRKALYQKIVAAFPEGWMSSGQVSREVSVMKKKFEKEAMESES</sequence>
<proteinExistence type="predicted"/>
<evidence type="ECO:0000313" key="1">
    <source>
        <dbReference type="EMBL" id="KAI9455374.1"/>
    </source>
</evidence>
<comment type="caution">
    <text evidence="1">The sequence shown here is derived from an EMBL/GenBank/DDBJ whole genome shotgun (WGS) entry which is preliminary data.</text>
</comment>
<name>A0ACC0U0T9_9AGAM</name>
<gene>
    <name evidence="1" type="ORF">F5148DRAFT_1226108</name>
</gene>
<organism evidence="1 2">
    <name type="scientific">Russula earlei</name>
    <dbReference type="NCBI Taxonomy" id="71964"/>
    <lineage>
        <taxon>Eukaryota</taxon>
        <taxon>Fungi</taxon>
        <taxon>Dikarya</taxon>
        <taxon>Basidiomycota</taxon>
        <taxon>Agaricomycotina</taxon>
        <taxon>Agaricomycetes</taxon>
        <taxon>Russulales</taxon>
        <taxon>Russulaceae</taxon>
        <taxon>Russula</taxon>
    </lineage>
</organism>
<evidence type="ECO:0000313" key="2">
    <source>
        <dbReference type="Proteomes" id="UP001207468"/>
    </source>
</evidence>
<reference evidence="1" key="1">
    <citation type="submission" date="2021-03" db="EMBL/GenBank/DDBJ databases">
        <title>Evolutionary priming and transition to the ectomycorrhizal habit in an iconic lineage of mushroom-forming fungi: is preadaptation a requirement?</title>
        <authorList>
            <consortium name="DOE Joint Genome Institute"/>
            <person name="Looney B.P."/>
            <person name="Miyauchi S."/>
            <person name="Morin E."/>
            <person name="Drula E."/>
            <person name="Courty P.E."/>
            <person name="Chicoki N."/>
            <person name="Fauchery L."/>
            <person name="Kohler A."/>
            <person name="Kuo A."/>
            <person name="LaButti K."/>
            <person name="Pangilinan J."/>
            <person name="Lipzen A."/>
            <person name="Riley R."/>
            <person name="Andreopoulos W."/>
            <person name="He G."/>
            <person name="Johnson J."/>
            <person name="Barry K.W."/>
            <person name="Grigoriev I.V."/>
            <person name="Nagy L."/>
            <person name="Hibbett D."/>
            <person name="Henrissat B."/>
            <person name="Matheny P.B."/>
            <person name="Labbe J."/>
            <person name="Martin A.F."/>
        </authorList>
    </citation>
    <scope>NUCLEOTIDE SEQUENCE</scope>
    <source>
        <strain evidence="1">BPL698</strain>
    </source>
</reference>
<dbReference type="EMBL" id="JAGFNK010000252">
    <property type="protein sequence ID" value="KAI9455374.1"/>
    <property type="molecule type" value="Genomic_DNA"/>
</dbReference>
<keyword evidence="2" id="KW-1185">Reference proteome</keyword>